<keyword evidence="1" id="KW-1133">Transmembrane helix</keyword>
<keyword evidence="3" id="KW-1185">Reference proteome</keyword>
<dbReference type="GeneID" id="36624760"/>
<proteinExistence type="predicted"/>
<keyword evidence="1" id="KW-0812">Transmembrane</keyword>
<reference evidence="2 3" key="1">
    <citation type="submission" date="2016-07" db="EMBL/GenBank/DDBJ databases">
        <title>Multiple horizontal gene transfer events from other fungi enriched the ability of initially mycotrophic Trichoderma (Ascomycota) to feed on dead plant biomass.</title>
        <authorList>
            <consortium name="DOE Joint Genome Institute"/>
            <person name="Aerts A."/>
            <person name="Atanasova L."/>
            <person name="Chenthamara K."/>
            <person name="Zhang J."/>
            <person name="Grujic M."/>
            <person name="Henrissat B."/>
            <person name="Kuo A."/>
            <person name="Salamov A."/>
            <person name="Lipzen A."/>
            <person name="Labutti K."/>
            <person name="Barry K."/>
            <person name="Miao Y."/>
            <person name="Rahimi M.J."/>
            <person name="Shen Q."/>
            <person name="Grigoriev I.V."/>
            <person name="Kubicek C.P."/>
            <person name="Druzhinina I.S."/>
        </authorList>
    </citation>
    <scope>NUCLEOTIDE SEQUENCE [LARGE SCALE GENOMIC DNA]</scope>
    <source>
        <strain evidence="2 3">CBS 226.95</strain>
    </source>
</reference>
<dbReference type="Proteomes" id="UP000241690">
    <property type="component" value="Unassembled WGS sequence"/>
</dbReference>
<evidence type="ECO:0000313" key="2">
    <source>
        <dbReference type="EMBL" id="PTB52217.1"/>
    </source>
</evidence>
<sequence length="158" mass="17985">MFWVEMDAIPDNQPQIAAIRLQDPGPIKIQIGYSECCLRVCCTPRYFAIRFWAHSYASETRTIKTKCVKELSQSALYIMREQAEYRPVSSNVSLSCDPSYRHLRAKQIPRSQGKWILLCGMETLAFTMELSLVVMLIGYMCTIWSSDDANAGKNTKTG</sequence>
<protein>
    <submittedName>
        <fullName evidence="2">Uncharacterized protein</fullName>
    </submittedName>
</protein>
<dbReference type="RefSeq" id="XP_024771894.1">
    <property type="nucleotide sequence ID" value="XM_024916191.1"/>
</dbReference>
<gene>
    <name evidence="2" type="ORF">M431DRAFT_484283</name>
</gene>
<evidence type="ECO:0000313" key="3">
    <source>
        <dbReference type="Proteomes" id="UP000241690"/>
    </source>
</evidence>
<name>A0A2T4A573_TRIHA</name>
<accession>A0A2T4A573</accession>
<feature type="transmembrane region" description="Helical" evidence="1">
    <location>
        <begin position="115"/>
        <end position="140"/>
    </location>
</feature>
<evidence type="ECO:0000256" key="1">
    <source>
        <dbReference type="SAM" id="Phobius"/>
    </source>
</evidence>
<keyword evidence="1" id="KW-0472">Membrane</keyword>
<dbReference type="AlphaFoldDB" id="A0A2T4A573"/>
<dbReference type="EMBL" id="KZ679684">
    <property type="protein sequence ID" value="PTB52217.1"/>
    <property type="molecule type" value="Genomic_DNA"/>
</dbReference>
<organism evidence="2 3">
    <name type="scientific">Trichoderma harzianum CBS 226.95</name>
    <dbReference type="NCBI Taxonomy" id="983964"/>
    <lineage>
        <taxon>Eukaryota</taxon>
        <taxon>Fungi</taxon>
        <taxon>Dikarya</taxon>
        <taxon>Ascomycota</taxon>
        <taxon>Pezizomycotina</taxon>
        <taxon>Sordariomycetes</taxon>
        <taxon>Hypocreomycetidae</taxon>
        <taxon>Hypocreales</taxon>
        <taxon>Hypocreaceae</taxon>
        <taxon>Trichoderma</taxon>
    </lineage>
</organism>